<comment type="similarity">
    <text evidence="2">Belongs to the ABC transporter superfamily.</text>
</comment>
<comment type="caution">
    <text evidence="10">The sequence shown here is derived from an EMBL/GenBank/DDBJ whole genome shotgun (WGS) entry which is preliminary data.</text>
</comment>
<keyword evidence="8" id="KW-0472">Membrane</keyword>
<gene>
    <name evidence="10" type="ORF">FZC85_13950</name>
</gene>
<evidence type="ECO:0000256" key="8">
    <source>
        <dbReference type="ARBA" id="ARBA00023136"/>
    </source>
</evidence>
<dbReference type="InterPro" id="IPR015856">
    <property type="entry name" value="ABC_transpr_CbiO/EcfA_su"/>
</dbReference>
<evidence type="ECO:0000256" key="4">
    <source>
        <dbReference type="ARBA" id="ARBA00022475"/>
    </source>
</evidence>
<organism evidence="10 11">
    <name type="scientific">Rossellomorea aquimaris</name>
    <dbReference type="NCBI Taxonomy" id="189382"/>
    <lineage>
        <taxon>Bacteria</taxon>
        <taxon>Bacillati</taxon>
        <taxon>Bacillota</taxon>
        <taxon>Bacilli</taxon>
        <taxon>Bacillales</taxon>
        <taxon>Bacillaceae</taxon>
        <taxon>Rossellomorea</taxon>
    </lineage>
</organism>
<dbReference type="InterPro" id="IPR050095">
    <property type="entry name" value="ECF_ABC_transporter_ATP-bd"/>
</dbReference>
<evidence type="ECO:0000256" key="1">
    <source>
        <dbReference type="ARBA" id="ARBA00004202"/>
    </source>
</evidence>
<dbReference type="GO" id="GO:0005524">
    <property type="term" value="F:ATP binding"/>
    <property type="evidence" value="ECO:0007669"/>
    <property type="project" value="UniProtKB-KW"/>
</dbReference>
<dbReference type="GO" id="GO:0016887">
    <property type="term" value="F:ATP hydrolysis activity"/>
    <property type="evidence" value="ECO:0007669"/>
    <property type="project" value="InterPro"/>
</dbReference>
<dbReference type="InterPro" id="IPR003593">
    <property type="entry name" value="AAA+_ATPase"/>
</dbReference>
<dbReference type="CDD" id="cd03225">
    <property type="entry name" value="ABC_cobalt_CbiO_domain1"/>
    <property type="match status" value="2"/>
</dbReference>
<evidence type="ECO:0000256" key="3">
    <source>
        <dbReference type="ARBA" id="ARBA00022448"/>
    </source>
</evidence>
<keyword evidence="6 10" id="KW-0067">ATP-binding</keyword>
<evidence type="ECO:0000256" key="7">
    <source>
        <dbReference type="ARBA" id="ARBA00022967"/>
    </source>
</evidence>
<accession>A0A5D4TS42</accession>
<dbReference type="SMART" id="SM00382">
    <property type="entry name" value="AAA"/>
    <property type="match status" value="2"/>
</dbReference>
<dbReference type="Proteomes" id="UP000324269">
    <property type="component" value="Unassembled WGS sequence"/>
</dbReference>
<dbReference type="SUPFAM" id="SSF52540">
    <property type="entry name" value="P-loop containing nucleoside triphosphate hydrolases"/>
    <property type="match status" value="2"/>
</dbReference>
<dbReference type="PANTHER" id="PTHR43553:SF24">
    <property type="entry name" value="ENERGY-COUPLING FACTOR TRANSPORTER ATP-BINDING PROTEIN ECFA1"/>
    <property type="match status" value="1"/>
</dbReference>
<feature type="domain" description="ABC transporter" evidence="9">
    <location>
        <begin position="1"/>
        <end position="229"/>
    </location>
</feature>
<dbReference type="PANTHER" id="PTHR43553">
    <property type="entry name" value="HEAVY METAL TRANSPORTER"/>
    <property type="match status" value="1"/>
</dbReference>
<dbReference type="EMBL" id="VTEZ01000004">
    <property type="protein sequence ID" value="TYS84479.1"/>
    <property type="molecule type" value="Genomic_DNA"/>
</dbReference>
<dbReference type="Gene3D" id="3.40.50.300">
    <property type="entry name" value="P-loop containing nucleotide triphosphate hydrolases"/>
    <property type="match status" value="2"/>
</dbReference>
<evidence type="ECO:0000256" key="5">
    <source>
        <dbReference type="ARBA" id="ARBA00022741"/>
    </source>
</evidence>
<keyword evidence="7" id="KW-1278">Translocase</keyword>
<feature type="domain" description="ABC transporter" evidence="9">
    <location>
        <begin position="255"/>
        <end position="475"/>
    </location>
</feature>
<dbReference type="Pfam" id="PF00005">
    <property type="entry name" value="ABC_tran"/>
    <property type="match status" value="2"/>
</dbReference>
<dbReference type="RefSeq" id="WP_148968915.1">
    <property type="nucleotide sequence ID" value="NZ_JBNIKW010000003.1"/>
</dbReference>
<dbReference type="OrthoDB" id="501320at2"/>
<protein>
    <submittedName>
        <fullName evidence="10">ATP-binding cassette domain-containing protein</fullName>
    </submittedName>
</protein>
<evidence type="ECO:0000256" key="2">
    <source>
        <dbReference type="ARBA" id="ARBA00005417"/>
    </source>
</evidence>
<name>A0A5D4TS42_9BACI</name>
<evidence type="ECO:0000256" key="6">
    <source>
        <dbReference type="ARBA" id="ARBA00022840"/>
    </source>
</evidence>
<dbReference type="GO" id="GO:0043190">
    <property type="term" value="C:ATP-binding cassette (ABC) transporter complex"/>
    <property type="evidence" value="ECO:0007669"/>
    <property type="project" value="TreeGrafter"/>
</dbReference>
<dbReference type="InterPro" id="IPR017871">
    <property type="entry name" value="ABC_transporter-like_CS"/>
</dbReference>
<proteinExistence type="inferred from homology"/>
<sequence>MHIENLRLTFSGSEKLMFKDISLSIEDGEKVLLLGPSGCGKSTLLQVLSGVIPHSIDVPMKADSIERPESFGYVFQDPDAQFCMPYVDEEIAFVLENNQIPRDEMREIINDLLEKVNLSLTDSHTKISSLSGGMKQKLAIASALALHPQTLFLDEPTAMLDEESTKSVWETVKTTCKDKTLLIVEHKLTHVLEIIDRIILFDVNGRIVADGPKAHILSHFKETLKSVGVWYPEAWKDYLSSHPPEKVAPFGKKNLKLENFKGYIQKEEKIHLENAVSFKGEWIAITGKNGAGKSTLLHSLMTFIQTTGTYELYGRQVKGKNVPEECTFVFQNPEFQFVTHSVFDEVAYTFRLMRVDEGRVEEKVHALLKRFKLDPYKHHHPYHLSMGQKRRLSVAASLVRNKDILLLDEPTFGQDSQNTFALLEMLQDYQKEGSTILMVTHDENIITHFASRVWVIENGRLTQDFFNEIAGSKAI</sequence>
<reference evidence="10 11" key="1">
    <citation type="submission" date="2019-08" db="EMBL/GenBank/DDBJ databases">
        <title>Bacillus genomes from the desert of Cuatro Cienegas, Coahuila.</title>
        <authorList>
            <person name="Olmedo-Alvarez G."/>
        </authorList>
    </citation>
    <scope>NUCLEOTIDE SEQUENCE [LARGE SCALE GENOMIC DNA]</scope>
    <source>
        <strain evidence="10 11">CH87b_3T</strain>
    </source>
</reference>
<evidence type="ECO:0000313" key="11">
    <source>
        <dbReference type="Proteomes" id="UP000324269"/>
    </source>
</evidence>
<dbReference type="InterPro" id="IPR027417">
    <property type="entry name" value="P-loop_NTPase"/>
</dbReference>
<dbReference type="InterPro" id="IPR003439">
    <property type="entry name" value="ABC_transporter-like_ATP-bd"/>
</dbReference>
<keyword evidence="4" id="KW-1003">Cell membrane</keyword>
<evidence type="ECO:0000313" key="10">
    <source>
        <dbReference type="EMBL" id="TYS84479.1"/>
    </source>
</evidence>
<evidence type="ECO:0000259" key="9">
    <source>
        <dbReference type="PROSITE" id="PS50893"/>
    </source>
</evidence>
<dbReference type="PROSITE" id="PS00211">
    <property type="entry name" value="ABC_TRANSPORTER_1"/>
    <property type="match status" value="1"/>
</dbReference>
<keyword evidence="3" id="KW-0813">Transport</keyword>
<comment type="subcellular location">
    <subcellularLocation>
        <location evidence="1">Cell membrane</location>
        <topology evidence="1">Peripheral membrane protein</topology>
    </subcellularLocation>
</comment>
<dbReference type="GO" id="GO:0042626">
    <property type="term" value="F:ATPase-coupled transmembrane transporter activity"/>
    <property type="evidence" value="ECO:0007669"/>
    <property type="project" value="TreeGrafter"/>
</dbReference>
<dbReference type="PROSITE" id="PS50893">
    <property type="entry name" value="ABC_TRANSPORTER_2"/>
    <property type="match status" value="2"/>
</dbReference>
<keyword evidence="5" id="KW-0547">Nucleotide-binding</keyword>
<dbReference type="AlphaFoldDB" id="A0A5D4TS42"/>